<dbReference type="STRING" id="1842532.A7E78_07005"/>
<keyword evidence="2" id="KW-1185">Reference proteome</keyword>
<dbReference type="AlphaFoldDB" id="A0A1L3GNU1"/>
<evidence type="ECO:0000313" key="1">
    <source>
        <dbReference type="EMBL" id="APG27607.1"/>
    </source>
</evidence>
<reference evidence="1 2" key="1">
    <citation type="journal article" date="2017" name="Genome Announc.">
        <title>Complete Genome Sequences of Two Acetylene-Fermenting Pelobacter acetylenicus Strains.</title>
        <authorList>
            <person name="Sutton J.M."/>
            <person name="Baesman S.M."/>
            <person name="Fierst J.L."/>
            <person name="Poret-Peterson A.T."/>
            <person name="Oremland R.S."/>
            <person name="Dunlap D.S."/>
            <person name="Akob D.M."/>
        </authorList>
    </citation>
    <scope>NUCLEOTIDE SEQUENCE [LARGE SCALE GENOMIC DNA]</scope>
    <source>
        <strain evidence="1 2">SFB93</strain>
    </source>
</reference>
<gene>
    <name evidence="1" type="ORF">A7E78_07005</name>
</gene>
<accession>A0A1L3GNU1</accession>
<organism evidence="1 2">
    <name type="scientific">Syntrophotalea acetylenivorans</name>
    <dbReference type="NCBI Taxonomy" id="1842532"/>
    <lineage>
        <taxon>Bacteria</taxon>
        <taxon>Pseudomonadati</taxon>
        <taxon>Thermodesulfobacteriota</taxon>
        <taxon>Desulfuromonadia</taxon>
        <taxon>Desulfuromonadales</taxon>
        <taxon>Syntrophotaleaceae</taxon>
        <taxon>Syntrophotalea</taxon>
    </lineage>
</organism>
<dbReference type="OrthoDB" id="5400823at2"/>
<dbReference type="KEGG" id="pef:A7E78_07005"/>
<dbReference type="RefSeq" id="WP_072283572.1">
    <property type="nucleotide sequence ID" value="NZ_CP015519.1"/>
</dbReference>
<dbReference type="EMBL" id="CP015519">
    <property type="protein sequence ID" value="APG27607.1"/>
    <property type="molecule type" value="Genomic_DNA"/>
</dbReference>
<proteinExistence type="predicted"/>
<dbReference type="Proteomes" id="UP000182517">
    <property type="component" value="Chromosome"/>
</dbReference>
<evidence type="ECO:0000313" key="2">
    <source>
        <dbReference type="Proteomes" id="UP000182517"/>
    </source>
</evidence>
<name>A0A1L3GNU1_9BACT</name>
<sequence length="790" mass="88929">MVPANPASIDPDTLHQLTDQLSHWAESLISRGRTPLRKVETFPSLLTAIGELRPPLLFWINRDSCMAGGVVLFPGENDTAAMEMGHYCAQALGLRYFITWTRNEVSFWDDESPPRLRKQLPLTKGAKANARDFQEVLQLLLEEIKLLAVLAAVPPPELSACYLANMWRTTLLAAEPLLNEHYRIARSEERLTKGDVPGQLAIGKGFLTFVRLLALSHYDLLPTEIQPHLLEEEIRRVLPILPPGLRQSLAMSDTELALPEPVAVRYHLLFRRLTQLRPASDLQRCCQALDLLLEQEHRRLGGYAPPCPVPATAATLLLNPDRAYKTVAPALEFASAPLLAGLALQRNLCGHPAIDQTVSLWQAPEGFVPSHISGTLVDQRLPSPERRNHFLALLRRSWPNRRFRLPVATPTWTWHLLHLLGLAAAGATIELRLPSGWLASNYGLTVLELIQKQFTLEQLSAETDEEIILRIKKSIDDDCMTFMTHGDSTRSVEWRWLNSRHPALLSLALHLPDPLLSLLQNGSLCLPEEQTWPEHHTEAIFAFTRSTLGQAFWQLLGDGRPLPRRTLLQKEVLRTGLPLPPSKVLDQLQRTMDGETSETTRQRAYERELALWLGSDLSSLAAGPWAEGYETIAARAVNTDPKELTETITQEVFVDGIPVFPDHYLYDYYRPELRDYTFTPPLNRGSEFFGRVELIDKQQRRLEVEGLDAARALLLCAAAGKTSIGLPVEGQIISAIVQRYLTDLQNLHQALLRCCHRHCADPQKAETLTKTIWADQPLPSWDCILELSRL</sequence>
<protein>
    <submittedName>
        <fullName evidence="1">Uncharacterized protein</fullName>
    </submittedName>
</protein>